<comment type="similarity">
    <text evidence="1">Belongs to the PPR family. P subfamily.</text>
</comment>
<reference evidence="7" key="2">
    <citation type="journal article" date="2022" name="Hortic Res">
        <title>The genome of Dioscorea zingiberensis sheds light on the biosynthesis, origin and evolution of the medicinally important diosgenin saponins.</title>
        <authorList>
            <person name="Li Y."/>
            <person name="Tan C."/>
            <person name="Li Z."/>
            <person name="Guo J."/>
            <person name="Li S."/>
            <person name="Chen X."/>
            <person name="Wang C."/>
            <person name="Dai X."/>
            <person name="Yang H."/>
            <person name="Song W."/>
            <person name="Hou L."/>
            <person name="Xu J."/>
            <person name="Tong Z."/>
            <person name="Xu A."/>
            <person name="Yuan X."/>
            <person name="Wang W."/>
            <person name="Yang Q."/>
            <person name="Chen L."/>
            <person name="Sun Z."/>
            <person name="Wang K."/>
            <person name="Pan B."/>
            <person name="Chen J."/>
            <person name="Bao Y."/>
            <person name="Liu F."/>
            <person name="Qi X."/>
            <person name="Gang D.R."/>
            <person name="Wen J."/>
            <person name="Li J."/>
        </authorList>
    </citation>
    <scope>NUCLEOTIDE SEQUENCE</scope>
    <source>
        <strain evidence="7">Dzin_1.0</strain>
    </source>
</reference>
<organism evidence="7 8">
    <name type="scientific">Dioscorea zingiberensis</name>
    <dbReference type="NCBI Taxonomy" id="325984"/>
    <lineage>
        <taxon>Eukaryota</taxon>
        <taxon>Viridiplantae</taxon>
        <taxon>Streptophyta</taxon>
        <taxon>Embryophyta</taxon>
        <taxon>Tracheophyta</taxon>
        <taxon>Spermatophyta</taxon>
        <taxon>Magnoliopsida</taxon>
        <taxon>Liliopsida</taxon>
        <taxon>Dioscoreales</taxon>
        <taxon>Dioscoreaceae</taxon>
        <taxon>Dioscorea</taxon>
    </lineage>
</organism>
<dbReference type="CDD" id="cd00590">
    <property type="entry name" value="RRM_SF"/>
    <property type="match status" value="1"/>
</dbReference>
<sequence length="544" mass="61680">MDMLSFPASFSPAQLAAKPSFPIRRSPETAAVRRPIVPSNLQTPDNPKNPPASNPLSSKLWLSSKLSPPPPPPPPPPVESLESKIHPKDPDPPPPAQPQEFRQKGQIFVGNLPKWIKKKEVVDFFRQFGPLKDVVLIRDHEDQERNMGYCFVIYGGPTADESAEQAVEFDGVEFHGKVLTVRMDDGSRLKARAEERARWAAGNDKREFRSQWHEENDIACRKFRKVLETEPKNWQAVINAFKSIPKPSRGEYGLMVNYYARRGDKHHARSTFEEMRAKGIEANSYVFTNLVHAYAVARDMRGALSCVEEMKAESIELTLVTYSILIKGFSDIKDVEAAENYFKEAKRKLTSLNAIIYSNIIYAHCQAGNMSRAEDLVREMEEQGIDAPIDLYHTMMDGYTNIKEEEKCLIVFERLKECGFPPSVVSYGCLINLYTKIGKVPKALQVSKSMESSGINHNYKTYSMLINGFIKLNDYANAFSIFEEMLTAGLKPDAVLYNIIINAFCKMGNIDRRPVLFKKCREKGTGHQLEHSPQSYMDLQKLET</sequence>
<dbReference type="InterPro" id="IPR035979">
    <property type="entry name" value="RBD_domain_sf"/>
</dbReference>
<dbReference type="InterPro" id="IPR011990">
    <property type="entry name" value="TPR-like_helical_dom_sf"/>
</dbReference>
<dbReference type="Gene3D" id="1.25.40.10">
    <property type="entry name" value="Tetratricopeptide repeat domain"/>
    <property type="match status" value="2"/>
</dbReference>
<evidence type="ECO:0000256" key="2">
    <source>
        <dbReference type="ARBA" id="ARBA00022737"/>
    </source>
</evidence>
<dbReference type="PROSITE" id="PS50102">
    <property type="entry name" value="RRM"/>
    <property type="match status" value="1"/>
</dbReference>
<feature type="repeat" description="PPR" evidence="4">
    <location>
        <begin position="283"/>
        <end position="317"/>
    </location>
</feature>
<reference evidence="7" key="1">
    <citation type="submission" date="2021-03" db="EMBL/GenBank/DDBJ databases">
        <authorList>
            <person name="Li Z."/>
            <person name="Yang C."/>
        </authorList>
    </citation>
    <scope>NUCLEOTIDE SEQUENCE</scope>
    <source>
        <strain evidence="7">Dzin_1.0</strain>
        <tissue evidence="7">Leaf</tissue>
    </source>
</reference>
<feature type="repeat" description="PPR" evidence="4">
    <location>
        <begin position="353"/>
        <end position="387"/>
    </location>
</feature>
<dbReference type="PANTHER" id="PTHR47447:SF17">
    <property type="entry name" value="OS12G0638900 PROTEIN"/>
    <property type="match status" value="1"/>
</dbReference>
<feature type="repeat" description="PPR" evidence="4">
    <location>
        <begin position="493"/>
        <end position="527"/>
    </location>
</feature>
<feature type="compositionally biased region" description="Pro residues" evidence="5">
    <location>
        <begin position="67"/>
        <end position="78"/>
    </location>
</feature>
<keyword evidence="8" id="KW-1185">Reference proteome</keyword>
<evidence type="ECO:0000256" key="5">
    <source>
        <dbReference type="SAM" id="MobiDB-lite"/>
    </source>
</evidence>
<evidence type="ECO:0000313" key="8">
    <source>
        <dbReference type="Proteomes" id="UP001085076"/>
    </source>
</evidence>
<feature type="repeat" description="PPR" evidence="4">
    <location>
        <begin position="248"/>
        <end position="282"/>
    </location>
</feature>
<gene>
    <name evidence="7" type="ORF">J5N97_012130</name>
</gene>
<dbReference type="GO" id="GO:0003723">
    <property type="term" value="F:RNA binding"/>
    <property type="evidence" value="ECO:0007669"/>
    <property type="project" value="UniProtKB-UniRule"/>
</dbReference>
<feature type="repeat" description="PPR" evidence="4">
    <location>
        <begin position="388"/>
        <end position="422"/>
    </location>
</feature>
<evidence type="ECO:0000256" key="4">
    <source>
        <dbReference type="PROSITE-ProRule" id="PRU00708"/>
    </source>
</evidence>
<dbReference type="EMBL" id="JAGGNH010000003">
    <property type="protein sequence ID" value="KAJ0976656.1"/>
    <property type="molecule type" value="Genomic_DNA"/>
</dbReference>
<dbReference type="Pfam" id="PF13041">
    <property type="entry name" value="PPR_2"/>
    <property type="match status" value="1"/>
</dbReference>
<evidence type="ECO:0000259" key="6">
    <source>
        <dbReference type="PROSITE" id="PS50102"/>
    </source>
</evidence>
<feature type="compositionally biased region" description="Basic and acidic residues" evidence="5">
    <location>
        <begin position="81"/>
        <end position="91"/>
    </location>
</feature>
<dbReference type="NCBIfam" id="TIGR00756">
    <property type="entry name" value="PPR"/>
    <property type="match status" value="6"/>
</dbReference>
<feature type="repeat" description="PPR" evidence="4">
    <location>
        <begin position="423"/>
        <end position="457"/>
    </location>
</feature>
<feature type="domain" description="RRM" evidence="6">
    <location>
        <begin position="105"/>
        <end position="186"/>
    </location>
</feature>
<dbReference type="SUPFAM" id="SSF54928">
    <property type="entry name" value="RNA-binding domain, RBD"/>
    <property type="match status" value="1"/>
</dbReference>
<keyword evidence="2" id="KW-0677">Repeat</keyword>
<dbReference type="PROSITE" id="PS51375">
    <property type="entry name" value="PPR"/>
    <property type="match status" value="7"/>
</dbReference>
<dbReference type="InterPro" id="IPR002885">
    <property type="entry name" value="PPR_rpt"/>
</dbReference>
<evidence type="ECO:0000313" key="7">
    <source>
        <dbReference type="EMBL" id="KAJ0976656.1"/>
    </source>
</evidence>
<dbReference type="PANTHER" id="PTHR47447">
    <property type="entry name" value="OS03G0856100 PROTEIN"/>
    <property type="match status" value="1"/>
</dbReference>
<dbReference type="InterPro" id="IPR012677">
    <property type="entry name" value="Nucleotide-bd_a/b_plait_sf"/>
</dbReference>
<feature type="repeat" description="PPR" evidence="4">
    <location>
        <begin position="458"/>
        <end position="492"/>
    </location>
</feature>
<evidence type="ECO:0000256" key="1">
    <source>
        <dbReference type="ARBA" id="ARBA00007626"/>
    </source>
</evidence>
<evidence type="ECO:0000256" key="3">
    <source>
        <dbReference type="PROSITE-ProRule" id="PRU00176"/>
    </source>
</evidence>
<dbReference type="OrthoDB" id="185373at2759"/>
<dbReference type="Gene3D" id="3.30.70.330">
    <property type="match status" value="1"/>
</dbReference>
<feature type="compositionally biased region" description="Low complexity" evidence="5">
    <location>
        <begin position="55"/>
        <end position="66"/>
    </location>
</feature>
<protein>
    <recommendedName>
        <fullName evidence="6">RRM domain-containing protein</fullName>
    </recommendedName>
</protein>
<dbReference type="Pfam" id="PF00076">
    <property type="entry name" value="RRM_1"/>
    <property type="match status" value="1"/>
</dbReference>
<dbReference type="Proteomes" id="UP001085076">
    <property type="component" value="Miscellaneous, Linkage group lg03"/>
</dbReference>
<comment type="caution">
    <text evidence="7">The sequence shown here is derived from an EMBL/GenBank/DDBJ whole genome shotgun (WGS) entry which is preliminary data.</text>
</comment>
<dbReference type="SUPFAM" id="SSF81901">
    <property type="entry name" value="HCP-like"/>
    <property type="match status" value="1"/>
</dbReference>
<feature type="region of interest" description="Disordered" evidence="5">
    <location>
        <begin position="1"/>
        <end position="100"/>
    </location>
</feature>
<proteinExistence type="inferred from homology"/>
<dbReference type="SMART" id="SM00360">
    <property type="entry name" value="RRM"/>
    <property type="match status" value="1"/>
</dbReference>
<dbReference type="Pfam" id="PF13812">
    <property type="entry name" value="PPR_3"/>
    <property type="match status" value="2"/>
</dbReference>
<dbReference type="InterPro" id="IPR000504">
    <property type="entry name" value="RRM_dom"/>
</dbReference>
<keyword evidence="3" id="KW-0694">RNA-binding</keyword>
<name>A0A9D5CNE8_9LILI</name>
<dbReference type="AlphaFoldDB" id="A0A9D5CNE8"/>
<accession>A0A9D5CNE8</accession>